<evidence type="ECO:0000313" key="9">
    <source>
        <dbReference type="EMBL" id="SBO95152.1"/>
    </source>
</evidence>
<evidence type="ECO:0000256" key="6">
    <source>
        <dbReference type="SAM" id="MobiDB-lite"/>
    </source>
</evidence>
<feature type="region of interest" description="Disordered" evidence="6">
    <location>
        <begin position="206"/>
        <end position="259"/>
    </location>
</feature>
<feature type="transmembrane region" description="Helical" evidence="7">
    <location>
        <begin position="115"/>
        <end position="136"/>
    </location>
</feature>
<feature type="domain" description="Major facilitator superfamily (MFS) profile" evidence="8">
    <location>
        <begin position="24"/>
        <end position="456"/>
    </location>
</feature>
<dbReference type="EMBL" id="LT559118">
    <property type="protein sequence ID" value="SBO95152.1"/>
    <property type="molecule type" value="Genomic_DNA"/>
</dbReference>
<feature type="compositionally biased region" description="Low complexity" evidence="6">
    <location>
        <begin position="221"/>
        <end position="239"/>
    </location>
</feature>
<evidence type="ECO:0000259" key="8">
    <source>
        <dbReference type="PROSITE" id="PS50850"/>
    </source>
</evidence>
<dbReference type="InterPro" id="IPR050189">
    <property type="entry name" value="MFS_Efflux_Transporters"/>
</dbReference>
<feature type="transmembrane region" description="Helical" evidence="7">
    <location>
        <begin position="59"/>
        <end position="78"/>
    </location>
</feature>
<dbReference type="SUPFAM" id="SSF103473">
    <property type="entry name" value="MFS general substrate transporter"/>
    <property type="match status" value="1"/>
</dbReference>
<dbReference type="PANTHER" id="PTHR43124">
    <property type="entry name" value="PURINE EFFLUX PUMP PBUE"/>
    <property type="match status" value="1"/>
</dbReference>
<dbReference type="Gene3D" id="1.20.1250.20">
    <property type="entry name" value="MFS general substrate transporter like domains"/>
    <property type="match status" value="1"/>
</dbReference>
<dbReference type="Pfam" id="PF07690">
    <property type="entry name" value="MFS_1"/>
    <property type="match status" value="1"/>
</dbReference>
<evidence type="ECO:0000256" key="4">
    <source>
        <dbReference type="ARBA" id="ARBA00022989"/>
    </source>
</evidence>
<keyword evidence="3 7" id="KW-0812">Transmembrane</keyword>
<evidence type="ECO:0000256" key="1">
    <source>
        <dbReference type="ARBA" id="ARBA00004651"/>
    </source>
</evidence>
<accession>A0A1M4E8S4</accession>
<dbReference type="PANTHER" id="PTHR43124:SF3">
    <property type="entry name" value="CHLORAMPHENICOL EFFLUX PUMP RV0191"/>
    <property type="match status" value="1"/>
</dbReference>
<evidence type="ECO:0000256" key="7">
    <source>
        <dbReference type="SAM" id="Phobius"/>
    </source>
</evidence>
<dbReference type="PROSITE" id="PS50850">
    <property type="entry name" value="MFS"/>
    <property type="match status" value="1"/>
</dbReference>
<feature type="transmembrane region" description="Helical" evidence="7">
    <location>
        <begin position="287"/>
        <end position="306"/>
    </location>
</feature>
<organism evidence="9">
    <name type="scientific">Nonomuraea gerenzanensis</name>
    <dbReference type="NCBI Taxonomy" id="93944"/>
    <lineage>
        <taxon>Bacteria</taxon>
        <taxon>Bacillati</taxon>
        <taxon>Actinomycetota</taxon>
        <taxon>Actinomycetes</taxon>
        <taxon>Streptosporangiales</taxon>
        <taxon>Streptosporangiaceae</taxon>
        <taxon>Nonomuraea</taxon>
    </lineage>
</organism>
<feature type="transmembrane region" description="Helical" evidence="7">
    <location>
        <begin position="350"/>
        <end position="379"/>
    </location>
</feature>
<dbReference type="GO" id="GO:0005886">
    <property type="term" value="C:plasma membrane"/>
    <property type="evidence" value="ECO:0007669"/>
    <property type="project" value="UniProtKB-SubCell"/>
</dbReference>
<feature type="transmembrane region" description="Helical" evidence="7">
    <location>
        <begin position="430"/>
        <end position="452"/>
    </location>
</feature>
<feature type="transmembrane region" description="Helical" evidence="7">
    <location>
        <begin position="318"/>
        <end position="338"/>
    </location>
</feature>
<dbReference type="RefSeq" id="WP_225274551.1">
    <property type="nucleotide sequence ID" value="NZ_CP084058.1"/>
</dbReference>
<feature type="transmembrane region" description="Helical" evidence="7">
    <location>
        <begin position="90"/>
        <end position="109"/>
    </location>
</feature>
<gene>
    <name evidence="9" type="ORF">BN4615_P4668</name>
</gene>
<reference evidence="9" key="1">
    <citation type="submission" date="2016-04" db="EMBL/GenBank/DDBJ databases">
        <authorList>
            <person name="Evans L.H."/>
            <person name="Alamgir A."/>
            <person name="Owens N."/>
            <person name="Weber N.D."/>
            <person name="Virtaneva K."/>
            <person name="Barbian K."/>
            <person name="Babar A."/>
            <person name="Rosenke K."/>
        </authorList>
    </citation>
    <scope>NUCLEOTIDE SEQUENCE</scope>
    <source>
        <strain evidence="9">Nono1</strain>
    </source>
</reference>
<keyword evidence="5 7" id="KW-0472">Membrane</keyword>
<sequence>MTLTISRTPRLRPPVPATAPFASTLTAFTLTAILVSGQLYVVIPLLHDMAAGWGSSAGGLTWLVTAFGIGYGVGFLVFGPLSDRYGRRRVLMIGLPLAALTTALVALSPSPEVALGLRALQGVAVAMFPPAAMAYLGERLEPRRRVAAIAAVTGAFLASAVVLQVAAQLLVEVIGWRGLFGISAAGFVVAWLGVRAVMLPDPPRDRTETAYPVLETPRPGPASAPMAPASARSVPASDSTAPASARSVPASDPTAPASAGGGRHLAGSLLSAYRPLPGLLFHRVLTLRYLATIMLMVGFVAVYTGLQIYGVSSPAELLALRAAGLPSIVLVPLLMPWLARIRMTTRAVAFLAVAALTLAVIGLTGTAVLVLLLALYVAAITGGLPSMNESISAEAGQARGTALALFSAALAVGGSVGPQVAAAFGGFTPLMYGLAIGMATAALFILVSTWTAGKKRTTLL</sequence>
<dbReference type="InterPro" id="IPR020846">
    <property type="entry name" value="MFS_dom"/>
</dbReference>
<protein>
    <submittedName>
        <fullName evidence="9">MFS permease protein</fullName>
    </submittedName>
</protein>
<feature type="transmembrane region" description="Helical" evidence="7">
    <location>
        <begin position="173"/>
        <end position="194"/>
    </location>
</feature>
<keyword evidence="4 7" id="KW-1133">Transmembrane helix</keyword>
<evidence type="ECO:0000256" key="5">
    <source>
        <dbReference type="ARBA" id="ARBA00023136"/>
    </source>
</evidence>
<feature type="transmembrane region" description="Helical" evidence="7">
    <location>
        <begin position="148"/>
        <end position="167"/>
    </location>
</feature>
<keyword evidence="2" id="KW-1003">Cell membrane</keyword>
<proteinExistence type="predicted"/>
<evidence type="ECO:0000256" key="3">
    <source>
        <dbReference type="ARBA" id="ARBA00022692"/>
    </source>
</evidence>
<evidence type="ECO:0000256" key="2">
    <source>
        <dbReference type="ARBA" id="ARBA00022475"/>
    </source>
</evidence>
<dbReference type="GO" id="GO:0022857">
    <property type="term" value="F:transmembrane transporter activity"/>
    <property type="evidence" value="ECO:0007669"/>
    <property type="project" value="InterPro"/>
</dbReference>
<dbReference type="AlphaFoldDB" id="A0A1M4E8S4"/>
<name>A0A1M4E8S4_9ACTN</name>
<dbReference type="InterPro" id="IPR011701">
    <property type="entry name" value="MFS"/>
</dbReference>
<comment type="subcellular location">
    <subcellularLocation>
        <location evidence="1">Cell membrane</location>
        <topology evidence="1">Multi-pass membrane protein</topology>
    </subcellularLocation>
</comment>
<dbReference type="InterPro" id="IPR036259">
    <property type="entry name" value="MFS_trans_sf"/>
</dbReference>
<feature type="transmembrane region" description="Helical" evidence="7">
    <location>
        <begin position="21"/>
        <end position="47"/>
    </location>
</feature>